<dbReference type="InterPro" id="IPR028098">
    <property type="entry name" value="Glyco_trans_4-like_N"/>
</dbReference>
<feature type="compositionally biased region" description="Polar residues" evidence="2">
    <location>
        <begin position="1"/>
        <end position="10"/>
    </location>
</feature>
<dbReference type="Proteomes" id="UP000236286">
    <property type="component" value="Unassembled WGS sequence"/>
</dbReference>
<dbReference type="GO" id="GO:0016757">
    <property type="term" value="F:glycosyltransferase activity"/>
    <property type="evidence" value="ECO:0007669"/>
    <property type="project" value="UniProtKB-ARBA"/>
</dbReference>
<gene>
    <name evidence="4" type="ORF">CR492_05635</name>
</gene>
<dbReference type="PANTHER" id="PTHR46401:SF2">
    <property type="entry name" value="GLYCOSYLTRANSFERASE WBBK-RELATED"/>
    <property type="match status" value="1"/>
</dbReference>
<comment type="caution">
    <text evidence="4">The sequence shown here is derived from an EMBL/GenBank/DDBJ whole genome shotgun (WGS) entry which is preliminary data.</text>
</comment>
<dbReference type="RefSeq" id="WP_102842777.1">
    <property type="nucleotide sequence ID" value="NZ_PDZR01000004.1"/>
</dbReference>
<sequence>MTGITTNSNLGRAAASPPPQDAEAALAQEDRRLAITAELAGKTVLLIHPAWHSCGSHQVFVSQARAYRSLGARVLSLAIADSPGAVEGSRAHKAYAAATQDLEADTRFYSGMPLARVPRPAFLNAARLWLHGNFAAILVESARLAPIPAALPAETKIDFIHCNHFFCMPVAMAMKQRHGAPVALDTHDLQARQYALRNESGWTVPPRAKFDAMLGIELAELGKADVLLHLNNEEAASFKMLLPSSRHELVYPATPPVGIGAGGPDFIIVASANYANFLGVVWFLEQVLPLAPNVAVKIIGNIDREFRTRAPALFRRHAALFSGRIEDLDAAYAAAAAILLPTTEGHGISIKTIEALSSGAPLIATPHAFRGMQIDPAQLRNVALATEPAAFAAALARAHASCHAQPADRSSSDTRRAYEAHFGFDAYRSALARIAGPMLGL</sequence>
<keyword evidence="1 4" id="KW-0808">Transferase</keyword>
<organism evidence="4 5">
    <name type="scientific">Methylocella silvestris</name>
    <dbReference type="NCBI Taxonomy" id="199596"/>
    <lineage>
        <taxon>Bacteria</taxon>
        <taxon>Pseudomonadati</taxon>
        <taxon>Pseudomonadota</taxon>
        <taxon>Alphaproteobacteria</taxon>
        <taxon>Hyphomicrobiales</taxon>
        <taxon>Beijerinckiaceae</taxon>
        <taxon>Methylocella</taxon>
    </lineage>
</organism>
<evidence type="ECO:0000256" key="2">
    <source>
        <dbReference type="SAM" id="MobiDB-lite"/>
    </source>
</evidence>
<dbReference type="AlphaFoldDB" id="A0A2J7TJ67"/>
<evidence type="ECO:0000313" key="4">
    <source>
        <dbReference type="EMBL" id="PNG26811.1"/>
    </source>
</evidence>
<dbReference type="GO" id="GO:0009103">
    <property type="term" value="P:lipopolysaccharide biosynthetic process"/>
    <property type="evidence" value="ECO:0007669"/>
    <property type="project" value="TreeGrafter"/>
</dbReference>
<dbReference type="Pfam" id="PF13692">
    <property type="entry name" value="Glyco_trans_1_4"/>
    <property type="match status" value="1"/>
</dbReference>
<reference evidence="4 5" key="1">
    <citation type="submission" date="2017-10" db="EMBL/GenBank/DDBJ databases">
        <title>Genome announcement of Methylocella silvestris TVC from permafrost.</title>
        <authorList>
            <person name="Wang J."/>
            <person name="Geng K."/>
            <person name="Ul-Haque F."/>
            <person name="Crombie A.T."/>
            <person name="Street L.E."/>
            <person name="Wookey P.A."/>
            <person name="Murrell J.C."/>
            <person name="Pratscher J."/>
        </authorList>
    </citation>
    <scope>NUCLEOTIDE SEQUENCE [LARGE SCALE GENOMIC DNA]</scope>
    <source>
        <strain evidence="4 5">TVC</strain>
    </source>
</reference>
<dbReference type="EMBL" id="PDZR01000004">
    <property type="protein sequence ID" value="PNG26811.1"/>
    <property type="molecule type" value="Genomic_DNA"/>
</dbReference>
<dbReference type="SUPFAM" id="SSF53756">
    <property type="entry name" value="UDP-Glycosyltransferase/glycogen phosphorylase"/>
    <property type="match status" value="1"/>
</dbReference>
<evidence type="ECO:0000313" key="5">
    <source>
        <dbReference type="Proteomes" id="UP000236286"/>
    </source>
</evidence>
<feature type="region of interest" description="Disordered" evidence="2">
    <location>
        <begin position="1"/>
        <end position="21"/>
    </location>
</feature>
<accession>A0A2J7TJ67</accession>
<protein>
    <submittedName>
        <fullName evidence="4">Glycosyl transferase family 1</fullName>
    </submittedName>
</protein>
<proteinExistence type="predicted"/>
<dbReference type="Gene3D" id="3.40.50.2000">
    <property type="entry name" value="Glycogen Phosphorylase B"/>
    <property type="match status" value="2"/>
</dbReference>
<name>A0A2J7TJ67_METSI</name>
<dbReference type="PANTHER" id="PTHR46401">
    <property type="entry name" value="GLYCOSYLTRANSFERASE WBBK-RELATED"/>
    <property type="match status" value="1"/>
</dbReference>
<feature type="domain" description="Glycosyltransferase subfamily 4-like N-terminal" evidence="3">
    <location>
        <begin position="55"/>
        <end position="202"/>
    </location>
</feature>
<dbReference type="OrthoDB" id="8455407at2"/>
<dbReference type="Pfam" id="PF13579">
    <property type="entry name" value="Glyco_trans_4_4"/>
    <property type="match status" value="1"/>
</dbReference>
<evidence type="ECO:0000256" key="1">
    <source>
        <dbReference type="ARBA" id="ARBA00022679"/>
    </source>
</evidence>
<evidence type="ECO:0000259" key="3">
    <source>
        <dbReference type="Pfam" id="PF13579"/>
    </source>
</evidence>